<keyword evidence="5" id="KW-0677">Repeat</keyword>
<dbReference type="GO" id="GO:0007165">
    <property type="term" value="P:signal transduction"/>
    <property type="evidence" value="ECO:0007669"/>
    <property type="project" value="TreeGrafter"/>
</dbReference>
<evidence type="ECO:0000256" key="5">
    <source>
        <dbReference type="ARBA" id="ARBA00022737"/>
    </source>
</evidence>
<dbReference type="SUPFAM" id="SSF52058">
    <property type="entry name" value="L domain-like"/>
    <property type="match status" value="1"/>
</dbReference>
<dbReference type="PANTHER" id="PTHR24365:SF541">
    <property type="entry name" value="PROTEIN TOLL-RELATED"/>
    <property type="match status" value="1"/>
</dbReference>
<evidence type="ECO:0000256" key="2">
    <source>
        <dbReference type="ARBA" id="ARBA00022614"/>
    </source>
</evidence>
<name>A0A0D8XRP9_DICVI</name>
<dbReference type="PROSITE" id="PS51450">
    <property type="entry name" value="LRR"/>
    <property type="match status" value="1"/>
</dbReference>
<sequence>MQLVSIDLSFNQLSVLPHPVLPSLIYLDISSNNIVTLDPVLFIGLPLLQHLRMANNPQIFTRCTKKCWLDNLNELTNLIDLDLSYCALSRTLPLSHLSSLRTLLLRGNQIADVNGADLPPNLRTLDLGENRIHFTKNFSRLRSLRDLRVDTNPLQCDCSLHDIIPHLINQTQINDPQLYYCYSGTWQYPLLPYLKSTTPCTDSSTKFVPLLASTFSIFTIGIFILLLIVIGYRRFVVNHIYKRLATEAPMHL</sequence>
<dbReference type="InterPro" id="IPR000483">
    <property type="entry name" value="Cys-rich_flank_reg_C"/>
</dbReference>
<keyword evidence="8" id="KW-0325">Glycoprotein</keyword>
<dbReference type="InterPro" id="IPR001611">
    <property type="entry name" value="Leu-rich_rpt"/>
</dbReference>
<dbReference type="GO" id="GO:0005886">
    <property type="term" value="C:plasma membrane"/>
    <property type="evidence" value="ECO:0007669"/>
    <property type="project" value="TreeGrafter"/>
</dbReference>
<evidence type="ECO:0000256" key="1">
    <source>
        <dbReference type="ARBA" id="ARBA00004167"/>
    </source>
</evidence>
<evidence type="ECO:0000313" key="11">
    <source>
        <dbReference type="EMBL" id="KJH46467.1"/>
    </source>
</evidence>
<keyword evidence="3 9" id="KW-0812">Transmembrane</keyword>
<proteinExistence type="predicted"/>
<keyword evidence="7 9" id="KW-0472">Membrane</keyword>
<evidence type="ECO:0000256" key="6">
    <source>
        <dbReference type="ARBA" id="ARBA00022989"/>
    </source>
</evidence>
<dbReference type="SMART" id="SM00082">
    <property type="entry name" value="LRRCT"/>
    <property type="match status" value="1"/>
</dbReference>
<evidence type="ECO:0000256" key="3">
    <source>
        <dbReference type="ARBA" id="ARBA00022692"/>
    </source>
</evidence>
<dbReference type="GO" id="GO:0038023">
    <property type="term" value="F:signaling receptor activity"/>
    <property type="evidence" value="ECO:0007669"/>
    <property type="project" value="TreeGrafter"/>
</dbReference>
<dbReference type="SMART" id="SM00369">
    <property type="entry name" value="LRR_TYP"/>
    <property type="match status" value="3"/>
</dbReference>
<dbReference type="AlphaFoldDB" id="A0A0D8XRP9"/>
<dbReference type="PANTHER" id="PTHR24365">
    <property type="entry name" value="TOLL-LIKE RECEPTOR"/>
    <property type="match status" value="1"/>
</dbReference>
<organism evidence="11 12">
    <name type="scientific">Dictyocaulus viviparus</name>
    <name type="common">Bovine lungworm</name>
    <dbReference type="NCBI Taxonomy" id="29172"/>
    <lineage>
        <taxon>Eukaryota</taxon>
        <taxon>Metazoa</taxon>
        <taxon>Ecdysozoa</taxon>
        <taxon>Nematoda</taxon>
        <taxon>Chromadorea</taxon>
        <taxon>Rhabditida</taxon>
        <taxon>Rhabditina</taxon>
        <taxon>Rhabditomorpha</taxon>
        <taxon>Strongyloidea</taxon>
        <taxon>Metastrongylidae</taxon>
        <taxon>Dictyocaulus</taxon>
    </lineage>
</organism>
<evidence type="ECO:0000256" key="9">
    <source>
        <dbReference type="SAM" id="Phobius"/>
    </source>
</evidence>
<feature type="domain" description="LRRCT" evidence="10">
    <location>
        <begin position="152"/>
        <end position="201"/>
    </location>
</feature>
<dbReference type="OrthoDB" id="676979at2759"/>
<keyword evidence="6 9" id="KW-1133">Transmembrane helix</keyword>
<feature type="transmembrane region" description="Helical" evidence="9">
    <location>
        <begin position="207"/>
        <end position="232"/>
    </location>
</feature>
<dbReference type="Gene3D" id="3.80.10.10">
    <property type="entry name" value="Ribonuclease Inhibitor"/>
    <property type="match status" value="2"/>
</dbReference>
<reference evidence="11 12" key="1">
    <citation type="submission" date="2013-11" db="EMBL/GenBank/DDBJ databases">
        <title>Draft genome of the bovine lungworm Dictyocaulus viviparus.</title>
        <authorList>
            <person name="Mitreva M."/>
        </authorList>
    </citation>
    <scope>NUCLEOTIDE SEQUENCE [LARGE SCALE GENOMIC DNA]</scope>
    <source>
        <strain evidence="11 12">HannoverDv2000</strain>
    </source>
</reference>
<evidence type="ECO:0000259" key="10">
    <source>
        <dbReference type="SMART" id="SM00082"/>
    </source>
</evidence>
<evidence type="ECO:0000256" key="8">
    <source>
        <dbReference type="ARBA" id="ARBA00023180"/>
    </source>
</evidence>
<reference evidence="12" key="2">
    <citation type="journal article" date="2016" name="Sci. Rep.">
        <title>Dictyocaulus viviparus genome, variome and transcriptome elucidate lungworm biology and support future intervention.</title>
        <authorList>
            <person name="McNulty S.N."/>
            <person name="Strube C."/>
            <person name="Rosa B.A."/>
            <person name="Martin J.C."/>
            <person name="Tyagi R."/>
            <person name="Choi Y.J."/>
            <person name="Wang Q."/>
            <person name="Hallsworth Pepin K."/>
            <person name="Zhang X."/>
            <person name="Ozersky P."/>
            <person name="Wilson R.K."/>
            <person name="Sternberg P.W."/>
            <person name="Gasser R.B."/>
            <person name="Mitreva M."/>
        </authorList>
    </citation>
    <scope>NUCLEOTIDE SEQUENCE [LARGE SCALE GENOMIC DNA]</scope>
    <source>
        <strain evidence="12">HannoverDv2000</strain>
    </source>
</reference>
<keyword evidence="12" id="KW-1185">Reference proteome</keyword>
<gene>
    <name evidence="11" type="ORF">DICVIV_07462</name>
</gene>
<dbReference type="InterPro" id="IPR032675">
    <property type="entry name" value="LRR_dom_sf"/>
</dbReference>
<comment type="subcellular location">
    <subcellularLocation>
        <location evidence="1">Membrane</location>
        <topology evidence="1">Single-pass membrane protein</topology>
    </subcellularLocation>
</comment>
<evidence type="ECO:0000256" key="4">
    <source>
        <dbReference type="ARBA" id="ARBA00022729"/>
    </source>
</evidence>
<dbReference type="EMBL" id="KN716351">
    <property type="protein sequence ID" value="KJH46467.1"/>
    <property type="molecule type" value="Genomic_DNA"/>
</dbReference>
<protein>
    <submittedName>
        <fullName evidence="11">Leucine Rich repeat-containing domain protein</fullName>
    </submittedName>
</protein>
<dbReference type="Proteomes" id="UP000053766">
    <property type="component" value="Unassembled WGS sequence"/>
</dbReference>
<dbReference type="InterPro" id="IPR003591">
    <property type="entry name" value="Leu-rich_rpt_typical-subtyp"/>
</dbReference>
<dbReference type="STRING" id="29172.A0A0D8XRP9"/>
<dbReference type="Pfam" id="PF13855">
    <property type="entry name" value="LRR_8"/>
    <property type="match status" value="1"/>
</dbReference>
<keyword evidence="4" id="KW-0732">Signal</keyword>
<evidence type="ECO:0000256" key="7">
    <source>
        <dbReference type="ARBA" id="ARBA00023136"/>
    </source>
</evidence>
<accession>A0A0D8XRP9</accession>
<evidence type="ECO:0000313" key="12">
    <source>
        <dbReference type="Proteomes" id="UP000053766"/>
    </source>
</evidence>
<keyword evidence="2" id="KW-0433">Leucine-rich repeat</keyword>